<keyword evidence="2" id="KW-1185">Reference proteome</keyword>
<accession>A0ABW5RBS6</accession>
<dbReference type="Proteomes" id="UP001597497">
    <property type="component" value="Unassembled WGS sequence"/>
</dbReference>
<proteinExistence type="predicted"/>
<sequence length="331" mass="38679">MAEIVIRPDMRTHGGEVSDILLDNHYVGSICLVYRERERMTGSIQLDKESLTPYHKRRVNEHVHAYVESLMDAMNLEECDVMVTYSRYDHVIASDTNVGVIDEFVDEEMETDLDRLSEAEDGEEDSATYFELVVVNEYHQTTEYEIYDYDQQLVADAVLTQYDHEIYGEVNWQFLPHEEEMEQITNLLISDYEEDEEVVSFVIDMKHSGKIIETEELTHVDVLDAQETEDADEYSVVLSRDDEDTLTYSIYHQSEGGIPIGTATIDVSSRQLSGYVDLRDTSDEKERELMATMLMRELDKERDYRSFNLTLFYRNEPIDELHFQQEEVFSN</sequence>
<evidence type="ECO:0000313" key="1">
    <source>
        <dbReference type="EMBL" id="MFD2671834.1"/>
    </source>
</evidence>
<evidence type="ECO:0000313" key="2">
    <source>
        <dbReference type="Proteomes" id="UP001597497"/>
    </source>
</evidence>
<dbReference type="RefSeq" id="WP_379929309.1">
    <property type="nucleotide sequence ID" value="NZ_JBHUMM010000016.1"/>
</dbReference>
<dbReference type="EMBL" id="JBHUMM010000016">
    <property type="protein sequence ID" value="MFD2671834.1"/>
    <property type="molecule type" value="Genomic_DNA"/>
</dbReference>
<gene>
    <name evidence="1" type="ORF">ACFSUC_09460</name>
</gene>
<comment type="caution">
    <text evidence="1">The sequence shown here is derived from an EMBL/GenBank/DDBJ whole genome shotgun (WGS) entry which is preliminary data.</text>
</comment>
<name>A0ABW5RBS6_9BACL</name>
<organism evidence="1 2">
    <name type="scientific">Marinicrinis sediminis</name>
    <dbReference type="NCBI Taxonomy" id="1652465"/>
    <lineage>
        <taxon>Bacteria</taxon>
        <taxon>Bacillati</taxon>
        <taxon>Bacillota</taxon>
        <taxon>Bacilli</taxon>
        <taxon>Bacillales</taxon>
        <taxon>Paenibacillaceae</taxon>
    </lineage>
</organism>
<protein>
    <submittedName>
        <fullName evidence="1">Uncharacterized protein</fullName>
    </submittedName>
</protein>
<reference evidence="2" key="1">
    <citation type="journal article" date="2019" name="Int. J. Syst. Evol. Microbiol.">
        <title>The Global Catalogue of Microorganisms (GCM) 10K type strain sequencing project: providing services to taxonomists for standard genome sequencing and annotation.</title>
        <authorList>
            <consortium name="The Broad Institute Genomics Platform"/>
            <consortium name="The Broad Institute Genome Sequencing Center for Infectious Disease"/>
            <person name="Wu L."/>
            <person name="Ma J."/>
        </authorList>
    </citation>
    <scope>NUCLEOTIDE SEQUENCE [LARGE SCALE GENOMIC DNA]</scope>
    <source>
        <strain evidence="2">KCTC 33676</strain>
    </source>
</reference>